<sequence length="177" mass="19710">MTNRRRRSKEQLAEQHKREQEENVTARMLTDSDIISQIPIAHPHSFVDMGKVDPPYQHSTPASGGYGLFQQMPGTWNGDPKDNRVYVNDKTKEASIGGMTIRTDTNLPPGSSIGLPNIAGSINPVIDSANKLEGQIQAMRELIISQQQQIAELREEVEKLKRRSGGPVSRKRGTKPQ</sequence>
<gene>
    <name evidence="2" type="primary">4</name>
    <name evidence="2" type="ORF">SEA_CHISANAKITSUNE_4</name>
</gene>
<dbReference type="KEGG" id="vg:77951980"/>
<evidence type="ECO:0000313" key="3">
    <source>
        <dbReference type="Proteomes" id="UP000827561"/>
    </source>
</evidence>
<evidence type="ECO:0000313" key="2">
    <source>
        <dbReference type="EMBL" id="QZE10778.1"/>
    </source>
</evidence>
<dbReference type="RefSeq" id="YP_010675651.1">
    <property type="nucleotide sequence ID" value="NC_071006.1"/>
</dbReference>
<dbReference type="GeneID" id="77951980"/>
<organism evidence="2 3">
    <name type="scientific">Gordonia phage ChisanaKitsune</name>
    <dbReference type="NCBI Taxonomy" id="2871538"/>
    <lineage>
        <taxon>Viruses</taxon>
        <taxon>Duplodnaviria</taxon>
        <taxon>Heunggongvirae</taxon>
        <taxon>Uroviricota</taxon>
        <taxon>Caudoviricetes</taxon>
        <taxon>Chidieberevirus</taxon>
        <taxon>Chidieberevirus chisanakitsune</taxon>
    </lineage>
</organism>
<accession>A0AAE8BX08</accession>
<reference evidence="2 3" key="1">
    <citation type="submission" date="2021-08" db="EMBL/GenBank/DDBJ databases">
        <authorList>
            <person name="Abebe M.A."/>
            <person name="Anderson J.Z."/>
            <person name="Burris R."/>
            <person name="Durrani M."/>
            <person name="Fetterly M.N."/>
            <person name="Fowler R.A."/>
            <person name="Friedman A."/>
            <person name="Khuong T.M."/>
            <person name="Konnor C.A."/>
            <person name="Madden B.G."/>
            <person name="Makula M.N."/>
            <person name="McTigue K."/>
            <person name="Morgan A.R."/>
            <person name="Qureshi S.I."/>
            <person name="Rainey M."/>
            <person name="Scherer A.E."/>
            <person name="Singer L."/>
            <person name="Thakar S.M."/>
            <person name="Truong P."/>
            <person name="Zaeean M.H."/>
            <person name="Balish M.F."/>
            <person name="Garlena R.A."/>
            <person name="Russell D.A."/>
            <person name="Jacobs-Sera D."/>
            <person name="Hatfull G.F."/>
        </authorList>
    </citation>
    <scope>NUCLEOTIDE SEQUENCE [LARGE SCALE GENOMIC DNA]</scope>
</reference>
<feature type="compositionally biased region" description="Basic and acidic residues" evidence="1">
    <location>
        <begin position="9"/>
        <end position="21"/>
    </location>
</feature>
<keyword evidence="3" id="KW-1185">Reference proteome</keyword>
<proteinExistence type="predicted"/>
<name>A0AAE8BX08_9CAUD</name>
<protein>
    <submittedName>
        <fullName evidence="2">Uncharacterized protein</fullName>
    </submittedName>
</protein>
<feature type="compositionally biased region" description="Basic residues" evidence="1">
    <location>
        <begin position="160"/>
        <end position="177"/>
    </location>
</feature>
<feature type="region of interest" description="Disordered" evidence="1">
    <location>
        <begin position="1"/>
        <end position="24"/>
    </location>
</feature>
<feature type="region of interest" description="Disordered" evidence="1">
    <location>
        <begin position="158"/>
        <end position="177"/>
    </location>
</feature>
<dbReference type="Proteomes" id="UP000827561">
    <property type="component" value="Segment"/>
</dbReference>
<dbReference type="EMBL" id="MZ820089">
    <property type="protein sequence ID" value="QZE10778.1"/>
    <property type="molecule type" value="Genomic_DNA"/>
</dbReference>
<evidence type="ECO:0000256" key="1">
    <source>
        <dbReference type="SAM" id="MobiDB-lite"/>
    </source>
</evidence>